<gene>
    <name evidence="2" type="ORF">H4219_002300</name>
</gene>
<dbReference type="AlphaFoldDB" id="A0A9W8A2V9"/>
<feature type="region of interest" description="Disordered" evidence="1">
    <location>
        <begin position="79"/>
        <end position="138"/>
    </location>
</feature>
<dbReference type="EMBL" id="JANBPU010000035">
    <property type="protein sequence ID" value="KAJ1918944.1"/>
    <property type="molecule type" value="Genomic_DNA"/>
</dbReference>
<keyword evidence="3" id="KW-1185">Reference proteome</keyword>
<sequence length="209" mass="24393">MSDDDLPYLRYESRAARHMDRFGRGGPNGGLPPDHPATISFAQNMQRLRDEGNLDDEVDDDMFLLDEEVDQHARDYRKKSEQLANSPLNQDTFNGYHDYDNDKNDYHDGDDEEYQADQPNASAYQPPGSIPINLPPEGHPYNSFTDYMKIDRDRYRKRDDQPTHAGTYSQVYIPPHEWVIEQEANRPFESIIGSKYEEYDDRFIKPPPM</sequence>
<evidence type="ECO:0000256" key="1">
    <source>
        <dbReference type="SAM" id="MobiDB-lite"/>
    </source>
</evidence>
<feature type="compositionally biased region" description="Basic and acidic residues" evidence="1">
    <location>
        <begin position="97"/>
        <end position="107"/>
    </location>
</feature>
<dbReference type="Proteomes" id="UP001150538">
    <property type="component" value="Unassembled WGS sequence"/>
</dbReference>
<protein>
    <submittedName>
        <fullName evidence="2">Uncharacterized protein</fullName>
    </submittedName>
</protein>
<name>A0A9W8A2V9_9FUNG</name>
<evidence type="ECO:0000313" key="3">
    <source>
        <dbReference type="Proteomes" id="UP001150538"/>
    </source>
</evidence>
<feature type="compositionally biased region" description="Polar residues" evidence="1">
    <location>
        <begin position="82"/>
        <end position="93"/>
    </location>
</feature>
<proteinExistence type="predicted"/>
<feature type="region of interest" description="Disordered" evidence="1">
    <location>
        <begin position="19"/>
        <end position="38"/>
    </location>
</feature>
<reference evidence="2" key="1">
    <citation type="submission" date="2022-07" db="EMBL/GenBank/DDBJ databases">
        <title>Phylogenomic reconstructions and comparative analyses of Kickxellomycotina fungi.</title>
        <authorList>
            <person name="Reynolds N.K."/>
            <person name="Stajich J.E."/>
            <person name="Barry K."/>
            <person name="Grigoriev I.V."/>
            <person name="Crous P."/>
            <person name="Smith M.E."/>
        </authorList>
    </citation>
    <scope>NUCLEOTIDE SEQUENCE</scope>
    <source>
        <strain evidence="2">NBRC 100468</strain>
    </source>
</reference>
<accession>A0A9W8A2V9</accession>
<evidence type="ECO:0000313" key="2">
    <source>
        <dbReference type="EMBL" id="KAJ1918944.1"/>
    </source>
</evidence>
<comment type="caution">
    <text evidence="2">The sequence shown here is derived from an EMBL/GenBank/DDBJ whole genome shotgun (WGS) entry which is preliminary data.</text>
</comment>
<organism evidence="2 3">
    <name type="scientific">Mycoemilia scoparia</name>
    <dbReference type="NCBI Taxonomy" id="417184"/>
    <lineage>
        <taxon>Eukaryota</taxon>
        <taxon>Fungi</taxon>
        <taxon>Fungi incertae sedis</taxon>
        <taxon>Zoopagomycota</taxon>
        <taxon>Kickxellomycotina</taxon>
        <taxon>Kickxellomycetes</taxon>
        <taxon>Kickxellales</taxon>
        <taxon>Kickxellaceae</taxon>
        <taxon>Mycoemilia</taxon>
    </lineage>
</organism>